<dbReference type="EMBL" id="KN818226">
    <property type="protein sequence ID" value="KIL69233.1"/>
    <property type="molecule type" value="Genomic_DNA"/>
</dbReference>
<name>A0A0C2XJH8_AMAMK</name>
<gene>
    <name evidence="1" type="ORF">M378DRAFT_157483</name>
</gene>
<evidence type="ECO:0000313" key="1">
    <source>
        <dbReference type="EMBL" id="KIL69233.1"/>
    </source>
</evidence>
<keyword evidence="2" id="KW-1185">Reference proteome</keyword>
<dbReference type="AlphaFoldDB" id="A0A0C2XJH8"/>
<organism evidence="1 2">
    <name type="scientific">Amanita muscaria (strain Koide BX008)</name>
    <dbReference type="NCBI Taxonomy" id="946122"/>
    <lineage>
        <taxon>Eukaryota</taxon>
        <taxon>Fungi</taxon>
        <taxon>Dikarya</taxon>
        <taxon>Basidiomycota</taxon>
        <taxon>Agaricomycotina</taxon>
        <taxon>Agaricomycetes</taxon>
        <taxon>Agaricomycetidae</taxon>
        <taxon>Agaricales</taxon>
        <taxon>Pluteineae</taxon>
        <taxon>Amanitaceae</taxon>
        <taxon>Amanita</taxon>
    </lineage>
</organism>
<reference evidence="1 2" key="1">
    <citation type="submission" date="2014-04" db="EMBL/GenBank/DDBJ databases">
        <title>Evolutionary Origins and Diversification of the Mycorrhizal Mutualists.</title>
        <authorList>
            <consortium name="DOE Joint Genome Institute"/>
            <consortium name="Mycorrhizal Genomics Consortium"/>
            <person name="Kohler A."/>
            <person name="Kuo A."/>
            <person name="Nagy L.G."/>
            <person name="Floudas D."/>
            <person name="Copeland A."/>
            <person name="Barry K.W."/>
            <person name="Cichocki N."/>
            <person name="Veneault-Fourrey C."/>
            <person name="LaButti K."/>
            <person name="Lindquist E.A."/>
            <person name="Lipzen A."/>
            <person name="Lundell T."/>
            <person name="Morin E."/>
            <person name="Murat C."/>
            <person name="Riley R."/>
            <person name="Ohm R."/>
            <person name="Sun H."/>
            <person name="Tunlid A."/>
            <person name="Henrissat B."/>
            <person name="Grigoriev I.V."/>
            <person name="Hibbett D.S."/>
            <person name="Martin F."/>
        </authorList>
    </citation>
    <scope>NUCLEOTIDE SEQUENCE [LARGE SCALE GENOMIC DNA]</scope>
    <source>
        <strain evidence="1 2">Koide BX008</strain>
    </source>
</reference>
<proteinExistence type="predicted"/>
<protein>
    <submittedName>
        <fullName evidence="1">Uncharacterized protein</fullName>
    </submittedName>
</protein>
<evidence type="ECO:0000313" key="2">
    <source>
        <dbReference type="Proteomes" id="UP000054549"/>
    </source>
</evidence>
<accession>A0A0C2XJH8</accession>
<dbReference type="HOGENOM" id="CLU_2885320_0_0_1"/>
<sequence>MELVTGPESQLHAYLIKYGGGMTYQIEQIYYNKDARMGRMSGLKRCVGSGQGDQRRFWNYCSF</sequence>
<dbReference type="Proteomes" id="UP000054549">
    <property type="component" value="Unassembled WGS sequence"/>
</dbReference>
<dbReference type="InParanoid" id="A0A0C2XJH8"/>